<dbReference type="PROSITE" id="PS50885">
    <property type="entry name" value="HAMP"/>
    <property type="match status" value="1"/>
</dbReference>
<accession>A0A066ZSL1</accession>
<dbReference type="InterPro" id="IPR003660">
    <property type="entry name" value="HAMP_dom"/>
</dbReference>
<keyword evidence="7" id="KW-1133">Transmembrane helix</keyword>
<dbReference type="GO" id="GO:0007165">
    <property type="term" value="P:signal transduction"/>
    <property type="evidence" value="ECO:0007669"/>
    <property type="project" value="UniProtKB-KW"/>
</dbReference>
<dbReference type="InterPro" id="IPR051310">
    <property type="entry name" value="MCP_chemotaxis"/>
</dbReference>
<evidence type="ECO:0000313" key="10">
    <source>
        <dbReference type="EMBL" id="KDN96788.1"/>
    </source>
</evidence>
<dbReference type="EMBL" id="JMIU01000001">
    <property type="protein sequence ID" value="KDN96788.1"/>
    <property type="molecule type" value="Genomic_DNA"/>
</dbReference>
<feature type="domain" description="HAMP" evidence="9">
    <location>
        <begin position="334"/>
        <end position="387"/>
    </location>
</feature>
<keyword evidence="11" id="KW-1185">Reference proteome</keyword>
<dbReference type="CDD" id="cd11386">
    <property type="entry name" value="MCP_signal"/>
    <property type="match status" value="1"/>
</dbReference>
<reference evidence="10 11" key="1">
    <citation type="submission" date="2014-04" db="EMBL/GenBank/DDBJ databases">
        <title>Draft genome sequence of Hydrogenovibrio marinus MH-110, a model organism for aerobic H2 metabolism.</title>
        <authorList>
            <person name="Cha H.J."/>
            <person name="Jo B.H."/>
            <person name="Hwang B.H."/>
        </authorList>
    </citation>
    <scope>NUCLEOTIDE SEQUENCE [LARGE SCALE GENOMIC DNA]</scope>
    <source>
        <strain evidence="10 11">MH-110</strain>
    </source>
</reference>
<keyword evidence="7" id="KW-0472">Membrane</keyword>
<keyword evidence="3 5" id="KW-0807">Transducer</keyword>
<dbReference type="STRING" id="28885.EI16_11130"/>
<comment type="caution">
    <text evidence="10">The sequence shown here is derived from an EMBL/GenBank/DDBJ whole genome shotgun (WGS) entry which is preliminary data.</text>
</comment>
<keyword evidence="6" id="KW-0175">Coiled coil</keyword>
<keyword evidence="7" id="KW-0812">Transmembrane</keyword>
<feature type="transmembrane region" description="Helical" evidence="7">
    <location>
        <begin position="311"/>
        <end position="333"/>
    </location>
</feature>
<dbReference type="PROSITE" id="PS50111">
    <property type="entry name" value="CHEMOTAXIS_TRANSDUC_2"/>
    <property type="match status" value="1"/>
</dbReference>
<dbReference type="GO" id="GO:0006935">
    <property type="term" value="P:chemotaxis"/>
    <property type="evidence" value="ECO:0007669"/>
    <property type="project" value="UniProtKB-KW"/>
</dbReference>
<dbReference type="SMART" id="SM00304">
    <property type="entry name" value="HAMP"/>
    <property type="match status" value="3"/>
</dbReference>
<evidence type="ECO:0000259" key="9">
    <source>
        <dbReference type="PROSITE" id="PS50885"/>
    </source>
</evidence>
<dbReference type="Pfam" id="PF08376">
    <property type="entry name" value="NIT"/>
    <property type="match status" value="1"/>
</dbReference>
<evidence type="ECO:0000259" key="8">
    <source>
        <dbReference type="PROSITE" id="PS50111"/>
    </source>
</evidence>
<evidence type="ECO:0000256" key="4">
    <source>
        <dbReference type="ARBA" id="ARBA00029447"/>
    </source>
</evidence>
<name>A0A066ZSL1_HYDMR</name>
<feature type="coiled-coil region" evidence="6">
    <location>
        <begin position="546"/>
        <end position="619"/>
    </location>
</feature>
<comment type="subcellular location">
    <subcellularLocation>
        <location evidence="1">Membrane</location>
    </subcellularLocation>
</comment>
<dbReference type="Proteomes" id="UP000027341">
    <property type="component" value="Unassembled WGS sequence"/>
</dbReference>
<proteinExistence type="inferred from homology"/>
<dbReference type="Pfam" id="PF00015">
    <property type="entry name" value="MCPsignal"/>
    <property type="match status" value="1"/>
</dbReference>
<dbReference type="Pfam" id="PF00672">
    <property type="entry name" value="HAMP"/>
    <property type="match status" value="1"/>
</dbReference>
<protein>
    <recommendedName>
        <fullName evidence="12">Chemotaxis protein</fullName>
    </recommendedName>
</protein>
<dbReference type="SMART" id="SM00283">
    <property type="entry name" value="MA"/>
    <property type="match status" value="1"/>
</dbReference>
<evidence type="ECO:0000256" key="2">
    <source>
        <dbReference type="ARBA" id="ARBA00022500"/>
    </source>
</evidence>
<dbReference type="PANTHER" id="PTHR43531:SF11">
    <property type="entry name" value="METHYL-ACCEPTING CHEMOTAXIS PROTEIN 3"/>
    <property type="match status" value="1"/>
</dbReference>
<gene>
    <name evidence="10" type="ORF">EI16_11130</name>
</gene>
<dbReference type="AlphaFoldDB" id="A0A066ZSL1"/>
<evidence type="ECO:0008006" key="12">
    <source>
        <dbReference type="Google" id="ProtNLM"/>
    </source>
</evidence>
<evidence type="ECO:0000313" key="11">
    <source>
        <dbReference type="Proteomes" id="UP000027341"/>
    </source>
</evidence>
<dbReference type="CDD" id="cd06225">
    <property type="entry name" value="HAMP"/>
    <property type="match status" value="1"/>
</dbReference>
<comment type="similarity">
    <text evidence="4">Belongs to the methyl-accepting chemotaxis (MCP) protein family.</text>
</comment>
<dbReference type="Pfam" id="PF18947">
    <property type="entry name" value="HAMP_2"/>
    <property type="match status" value="1"/>
</dbReference>
<evidence type="ECO:0000256" key="7">
    <source>
        <dbReference type="SAM" id="Phobius"/>
    </source>
</evidence>
<dbReference type="Gene3D" id="1.10.287.950">
    <property type="entry name" value="Methyl-accepting chemotaxis protein"/>
    <property type="match status" value="1"/>
</dbReference>
<organism evidence="10 11">
    <name type="scientific">Hydrogenovibrio marinus</name>
    <dbReference type="NCBI Taxonomy" id="28885"/>
    <lineage>
        <taxon>Bacteria</taxon>
        <taxon>Pseudomonadati</taxon>
        <taxon>Pseudomonadota</taxon>
        <taxon>Gammaproteobacteria</taxon>
        <taxon>Thiotrichales</taxon>
        <taxon>Piscirickettsiaceae</taxon>
        <taxon>Hydrogenovibrio</taxon>
    </lineage>
</organism>
<dbReference type="GO" id="GO:0016020">
    <property type="term" value="C:membrane"/>
    <property type="evidence" value="ECO:0007669"/>
    <property type="project" value="UniProtKB-SubCell"/>
</dbReference>
<evidence type="ECO:0000256" key="1">
    <source>
        <dbReference type="ARBA" id="ARBA00004370"/>
    </source>
</evidence>
<dbReference type="PANTHER" id="PTHR43531">
    <property type="entry name" value="PROTEIN ICFG"/>
    <property type="match status" value="1"/>
</dbReference>
<evidence type="ECO:0000256" key="6">
    <source>
        <dbReference type="SAM" id="Coils"/>
    </source>
</evidence>
<evidence type="ECO:0000256" key="5">
    <source>
        <dbReference type="PROSITE-ProRule" id="PRU00284"/>
    </source>
</evidence>
<dbReference type="RefSeq" id="WP_035629159.1">
    <property type="nucleotide sequence ID" value="NZ_AP020335.1"/>
</dbReference>
<dbReference type="FunFam" id="1.10.287.950:FF:000001">
    <property type="entry name" value="Methyl-accepting chemotaxis sensory transducer"/>
    <property type="match status" value="1"/>
</dbReference>
<feature type="domain" description="Methyl-accepting transducer" evidence="8">
    <location>
        <begin position="570"/>
        <end position="799"/>
    </location>
</feature>
<dbReference type="InterPro" id="IPR013587">
    <property type="entry name" value="Nitrate/nitrite_sensing"/>
</dbReference>
<sequence length="814" mass="89638">MLNKLTIKSKLLLLAFIPLVTSVLFSSQYLSENLKMLTEAKESQVLFNNTIELNKLIKSLQLERTYTAGYVGSKGQKHQDDLVAQRKVSQTAFNHFIASLDMTATRMKNETLQQKILSQKNAITKAYKNLTALYPQIDSLQTKKGGQFFSKLDAVLLKLIAIYANNTSNHDMSSALNGMYYFVFAKQTIGVEGAVLNNVFSRSHFTKLLAFKFNQAYFKKSAYLNGFRQYASSAELAKLNVMMKNDALQQMTKFESLALDNLTAESINASTEEWQGIVRDVLQQMDNFQTSLLNQGTEMTNEFYSSALSSVWLASSAIVISLLLVLIVMYLIIVSVQRSVKALTDAMTSVDENGDFSVRAQLEGSDEFAMLAKTYNHLLSSLETTIKEVNDVLAAVSNGDFNRSIEENTKGNLLSLQHGTNAATRSVSMMTQELDKVMTAITQGEFNVRLSQEVPKSFREKVDMAMETLDQSFTQTMKAIDGLVQGDFSQYIDCPSAKGTTRRLIDNINSSMSEIQATFDEINQVMLAQTEGDLTQRVSGDYHGSYETLKNSINKSIEEMAQIIRQIQQVSLSVDENAQALSNSSTQLSERVQQQAASLEETAAALEQITATVQNATDLTNQAYSNTLQTQKQANQGEAVINDTAKAMAEINNMSHSITNIVALIDSIAFQTNLLALNAAVEAARAGEHGRGFAVVAGEVRSLAQKSAEAAKEISSLIGRTTEEVDKGERLMKSSVEELQQISHGVQELSRTIQEVNASAKEQAEGVNQINLAVSSLDQDTQQNATVVEVTSETALKLKQEASLLASSILKFKV</sequence>
<keyword evidence="2" id="KW-0145">Chemotaxis</keyword>
<dbReference type="Gene3D" id="1.20.120.1530">
    <property type="match status" value="1"/>
</dbReference>
<evidence type="ECO:0000256" key="3">
    <source>
        <dbReference type="ARBA" id="ARBA00023224"/>
    </source>
</evidence>
<dbReference type="SUPFAM" id="SSF58104">
    <property type="entry name" value="Methyl-accepting chemotaxis protein (MCP) signaling domain"/>
    <property type="match status" value="1"/>
</dbReference>
<dbReference type="InterPro" id="IPR004089">
    <property type="entry name" value="MCPsignal_dom"/>
</dbReference>